<evidence type="ECO:0000256" key="3">
    <source>
        <dbReference type="ARBA" id="ARBA00022741"/>
    </source>
</evidence>
<evidence type="ECO:0000256" key="1">
    <source>
        <dbReference type="ARBA" id="ARBA00006432"/>
    </source>
</evidence>
<evidence type="ECO:0000313" key="6">
    <source>
        <dbReference type="Proteomes" id="UP001305414"/>
    </source>
</evidence>
<comment type="similarity">
    <text evidence="1">Belongs to the ATP-dependent AMP-binding enzyme family.</text>
</comment>
<keyword evidence="2" id="KW-0436">Ligase</keyword>
<evidence type="ECO:0000313" key="5">
    <source>
        <dbReference type="EMBL" id="KAK5637194.1"/>
    </source>
</evidence>
<keyword evidence="6" id="KW-1185">Reference proteome</keyword>
<sequence length="85" mass="9631">MLLQSLAEYARAKLPKYAIPIFLRLGKGLSAAITGTNKQQKHILRIEGVDPTKVGDDELYWLKGNTYVRFGKEDWDRLNAGQVKL</sequence>
<reference evidence="5 6" key="1">
    <citation type="submission" date="2023-10" db="EMBL/GenBank/DDBJ databases">
        <title>Draft genome sequence of Xylaria bambusicola isolate GMP-LS, the root and basal stem rot pathogen of sugarcane in Indonesia.</title>
        <authorList>
            <person name="Selvaraj P."/>
            <person name="Muralishankar V."/>
            <person name="Muruganantham S."/>
            <person name="Sp S."/>
            <person name="Haryani S."/>
            <person name="Lau K.J.X."/>
            <person name="Naqvi N.I."/>
        </authorList>
    </citation>
    <scope>NUCLEOTIDE SEQUENCE [LARGE SCALE GENOMIC DNA]</scope>
    <source>
        <strain evidence="5">GMP-LS</strain>
    </source>
</reference>
<evidence type="ECO:0000256" key="2">
    <source>
        <dbReference type="ARBA" id="ARBA00022598"/>
    </source>
</evidence>
<keyword evidence="3" id="KW-0547">Nucleotide-binding</keyword>
<dbReference type="GO" id="GO:0005524">
    <property type="term" value="F:ATP binding"/>
    <property type="evidence" value="ECO:0007669"/>
    <property type="project" value="UniProtKB-KW"/>
</dbReference>
<dbReference type="AlphaFoldDB" id="A0AAN7UYN9"/>
<evidence type="ECO:0000256" key="4">
    <source>
        <dbReference type="ARBA" id="ARBA00022840"/>
    </source>
</evidence>
<dbReference type="GO" id="GO:0044539">
    <property type="term" value="P:long-chain fatty acid import into cell"/>
    <property type="evidence" value="ECO:0007669"/>
    <property type="project" value="TreeGrafter"/>
</dbReference>
<keyword evidence="4" id="KW-0067">ATP-binding</keyword>
<protein>
    <submittedName>
        <fullName evidence="5">Uncharacterized protein</fullName>
    </submittedName>
</protein>
<dbReference type="Proteomes" id="UP001305414">
    <property type="component" value="Unassembled WGS sequence"/>
</dbReference>
<proteinExistence type="inferred from homology"/>
<accession>A0AAN7UYN9</accession>
<comment type="caution">
    <text evidence="5">The sequence shown here is derived from an EMBL/GenBank/DDBJ whole genome shotgun (WGS) entry which is preliminary data.</text>
</comment>
<organism evidence="5 6">
    <name type="scientific">Xylaria bambusicola</name>
    <dbReference type="NCBI Taxonomy" id="326684"/>
    <lineage>
        <taxon>Eukaryota</taxon>
        <taxon>Fungi</taxon>
        <taxon>Dikarya</taxon>
        <taxon>Ascomycota</taxon>
        <taxon>Pezizomycotina</taxon>
        <taxon>Sordariomycetes</taxon>
        <taxon>Xylariomycetidae</taxon>
        <taxon>Xylariales</taxon>
        <taxon>Xylariaceae</taxon>
        <taxon>Xylaria</taxon>
    </lineage>
</organism>
<dbReference type="PANTHER" id="PTHR43107:SF15">
    <property type="entry name" value="FATTY ACID TRANSPORT PROTEIN 3, ISOFORM A"/>
    <property type="match status" value="1"/>
</dbReference>
<dbReference type="GO" id="GO:0004467">
    <property type="term" value="F:long-chain fatty acid-CoA ligase activity"/>
    <property type="evidence" value="ECO:0007669"/>
    <property type="project" value="TreeGrafter"/>
</dbReference>
<dbReference type="GO" id="GO:0005324">
    <property type="term" value="F:long-chain fatty acid transmembrane transporter activity"/>
    <property type="evidence" value="ECO:0007669"/>
    <property type="project" value="TreeGrafter"/>
</dbReference>
<dbReference type="GO" id="GO:0009898">
    <property type="term" value="C:cytoplasmic side of plasma membrane"/>
    <property type="evidence" value="ECO:0007669"/>
    <property type="project" value="TreeGrafter"/>
</dbReference>
<gene>
    <name evidence="5" type="ORF">RRF57_012906</name>
</gene>
<dbReference type="PANTHER" id="PTHR43107">
    <property type="entry name" value="LONG-CHAIN FATTY ACID TRANSPORT PROTEIN"/>
    <property type="match status" value="1"/>
</dbReference>
<name>A0AAN7UYN9_9PEZI</name>
<dbReference type="GO" id="GO:0005811">
    <property type="term" value="C:lipid droplet"/>
    <property type="evidence" value="ECO:0007669"/>
    <property type="project" value="TreeGrafter"/>
</dbReference>
<dbReference type="GO" id="GO:0005777">
    <property type="term" value="C:peroxisome"/>
    <property type="evidence" value="ECO:0007669"/>
    <property type="project" value="TreeGrafter"/>
</dbReference>
<dbReference type="EMBL" id="JAWHQM010000098">
    <property type="protein sequence ID" value="KAK5637194.1"/>
    <property type="molecule type" value="Genomic_DNA"/>
</dbReference>